<feature type="transmembrane region" description="Helical" evidence="1">
    <location>
        <begin position="33"/>
        <end position="53"/>
    </location>
</feature>
<dbReference type="Pfam" id="PF18075">
    <property type="entry name" value="FtsX_ECD"/>
    <property type="match status" value="1"/>
</dbReference>
<comment type="caution">
    <text evidence="3">The sequence shown here is derived from an EMBL/GenBank/DDBJ whole genome shotgun (WGS) entry which is preliminary data.</text>
</comment>
<gene>
    <name evidence="3" type="ORF">DQ384_00965</name>
</gene>
<keyword evidence="4" id="KW-1185">Reference proteome</keyword>
<organism evidence="3 4">
    <name type="scientific">Sphaerisporangium album</name>
    <dbReference type="NCBI Taxonomy" id="509200"/>
    <lineage>
        <taxon>Bacteria</taxon>
        <taxon>Bacillati</taxon>
        <taxon>Actinomycetota</taxon>
        <taxon>Actinomycetes</taxon>
        <taxon>Streptosporangiales</taxon>
        <taxon>Streptosporangiaceae</taxon>
        <taxon>Sphaerisporangium</taxon>
    </lineage>
</organism>
<dbReference type="Proteomes" id="UP000253094">
    <property type="component" value="Unassembled WGS sequence"/>
</dbReference>
<dbReference type="EMBL" id="QOIL01000001">
    <property type="protein sequence ID" value="RCG33053.1"/>
    <property type="molecule type" value="Genomic_DNA"/>
</dbReference>
<keyword evidence="1" id="KW-0472">Membrane</keyword>
<protein>
    <recommendedName>
        <fullName evidence="2">FtsX extracellular domain-containing protein</fullName>
    </recommendedName>
</protein>
<keyword evidence="1" id="KW-0812">Transmembrane</keyword>
<feature type="domain" description="FtsX extracellular" evidence="2">
    <location>
        <begin position="212"/>
        <end position="301"/>
    </location>
</feature>
<dbReference type="RefSeq" id="WP_147268593.1">
    <property type="nucleotide sequence ID" value="NZ_QOIL01000001.1"/>
</dbReference>
<keyword evidence="1" id="KW-1133">Transmembrane helix</keyword>
<dbReference type="Gene3D" id="3.30.70.3040">
    <property type="match status" value="1"/>
</dbReference>
<evidence type="ECO:0000313" key="4">
    <source>
        <dbReference type="Proteomes" id="UP000253094"/>
    </source>
</evidence>
<reference evidence="3 4" key="1">
    <citation type="submission" date="2018-06" db="EMBL/GenBank/DDBJ databases">
        <title>Sphaerisporangium craniellae sp. nov., isolated from a marine sponge in the South China Sea.</title>
        <authorList>
            <person name="Li L."/>
        </authorList>
    </citation>
    <scope>NUCLEOTIDE SEQUENCE [LARGE SCALE GENOMIC DNA]</scope>
    <source>
        <strain evidence="3 4">CCTCC AA 208026</strain>
    </source>
</reference>
<evidence type="ECO:0000313" key="3">
    <source>
        <dbReference type="EMBL" id="RCG33053.1"/>
    </source>
</evidence>
<name>A0A367FRM2_9ACTN</name>
<evidence type="ECO:0000259" key="2">
    <source>
        <dbReference type="Pfam" id="PF18075"/>
    </source>
</evidence>
<evidence type="ECO:0000256" key="1">
    <source>
        <dbReference type="SAM" id="Phobius"/>
    </source>
</evidence>
<dbReference type="AlphaFoldDB" id="A0A367FRM2"/>
<accession>A0A367FRM2</accession>
<proteinExistence type="predicted"/>
<dbReference type="InterPro" id="IPR040690">
    <property type="entry name" value="FtsX_ECD"/>
</dbReference>
<sequence length="309" mass="33734">MDTSAEPMTEELSHGYDPPSRLSLWARAHRRPLAVCLAAVVLLCASGAGGLYLRELSLRPLPPPDGPWPEPTGFVVTLCQVPFHDCSPTVNEAAKDLPAVTAALRAIPGVATIRLDVPSVRRDTGVQSLERDTGIWTSRVLKETPYLVYYPVSLHGTLGRLEDYARVAERARSIPGVNHVSLKAPGFWEDKADVEIELCAHGPGLLCTGVNDPSATEAQKQDIVDRLWGIDGVEKIYFEDRAHTEKVRRHYAAPGPDGSEAPADDGVLTLDEMTESFYVRLSDRRAIEIIGRSITDMPGVHFVKRIGAA</sequence>
<dbReference type="OrthoDB" id="3534525at2"/>